<name>A0ABQ9YC67_9EUKA</name>
<evidence type="ECO:0000313" key="4">
    <source>
        <dbReference type="Proteomes" id="UP001281761"/>
    </source>
</evidence>
<comment type="caution">
    <text evidence="3">The sequence shown here is derived from an EMBL/GenBank/DDBJ whole genome shotgun (WGS) entry which is preliminary data.</text>
</comment>
<dbReference type="SUPFAM" id="SSF52540">
    <property type="entry name" value="P-loop containing nucleoside triphosphate hydrolases"/>
    <property type="match status" value="1"/>
</dbReference>
<dbReference type="PROSITE" id="PS51421">
    <property type="entry name" value="RAS"/>
    <property type="match status" value="1"/>
</dbReference>
<proteinExistence type="inferred from homology"/>
<evidence type="ECO:0000256" key="2">
    <source>
        <dbReference type="SAM" id="MobiDB-lite"/>
    </source>
</evidence>
<dbReference type="Proteomes" id="UP001281761">
    <property type="component" value="Unassembled WGS sequence"/>
</dbReference>
<dbReference type="SMART" id="SM00173">
    <property type="entry name" value="RAS"/>
    <property type="match status" value="1"/>
</dbReference>
<dbReference type="PROSITE" id="PS51419">
    <property type="entry name" value="RAB"/>
    <property type="match status" value="1"/>
</dbReference>
<dbReference type="PANTHER" id="PTHR47979">
    <property type="entry name" value="DRAB11-RELATED"/>
    <property type="match status" value="1"/>
</dbReference>
<protein>
    <submittedName>
        <fullName evidence="3">GTP-binding protein YPTC4</fullName>
    </submittedName>
</protein>
<gene>
    <name evidence="3" type="ORF">BLNAU_3814</name>
</gene>
<feature type="region of interest" description="Disordered" evidence="2">
    <location>
        <begin position="170"/>
        <end position="197"/>
    </location>
</feature>
<comment type="similarity">
    <text evidence="1">Belongs to the small GTPase superfamily. Rab family.</text>
</comment>
<dbReference type="SMART" id="SM00177">
    <property type="entry name" value="ARF"/>
    <property type="match status" value="1"/>
</dbReference>
<organism evidence="3 4">
    <name type="scientific">Blattamonas nauphoetae</name>
    <dbReference type="NCBI Taxonomy" id="2049346"/>
    <lineage>
        <taxon>Eukaryota</taxon>
        <taxon>Metamonada</taxon>
        <taxon>Preaxostyla</taxon>
        <taxon>Oxymonadida</taxon>
        <taxon>Blattamonas</taxon>
    </lineage>
</organism>
<dbReference type="PRINTS" id="PR00449">
    <property type="entry name" value="RASTRNSFRMNG"/>
</dbReference>
<dbReference type="InterPro" id="IPR001806">
    <property type="entry name" value="Small_GTPase"/>
</dbReference>
<dbReference type="SMART" id="SM00175">
    <property type="entry name" value="RAB"/>
    <property type="match status" value="1"/>
</dbReference>
<evidence type="ECO:0000256" key="1">
    <source>
        <dbReference type="ARBA" id="ARBA00006270"/>
    </source>
</evidence>
<accession>A0ABQ9YC67</accession>
<dbReference type="CDD" id="cd00154">
    <property type="entry name" value="Rab"/>
    <property type="match status" value="1"/>
</dbReference>
<dbReference type="Pfam" id="PF00071">
    <property type="entry name" value="Ras"/>
    <property type="match status" value="1"/>
</dbReference>
<dbReference type="PROSITE" id="PS51420">
    <property type="entry name" value="RHO"/>
    <property type="match status" value="1"/>
</dbReference>
<dbReference type="Gene3D" id="3.40.50.300">
    <property type="entry name" value="P-loop containing nucleotide triphosphate hydrolases"/>
    <property type="match status" value="1"/>
</dbReference>
<evidence type="ECO:0000313" key="3">
    <source>
        <dbReference type="EMBL" id="KAK2961368.1"/>
    </source>
</evidence>
<dbReference type="InterPro" id="IPR027417">
    <property type="entry name" value="P-loop_NTPase"/>
</dbReference>
<sequence length="197" mass="22143">MPKSKLFKIIIIGDVAVGKSCLLLQFLEQVFVQDHDVTLGVEFGTKQLKLDGQQIKLHVWDTAGLETFRSITRSYYRGALGALLVYDISRRSTFTSLHEWVKDLERYGSQDMIIAIVGNKSDLPDREVETEEGERFARDNGFLFLECSAKTGENVDDAFITLSKAILERSNENDSESEEHDSVIEPTSDTGKKSCPC</sequence>
<dbReference type="SMART" id="SM00174">
    <property type="entry name" value="RHO"/>
    <property type="match status" value="1"/>
</dbReference>
<dbReference type="SMART" id="SM00176">
    <property type="entry name" value="RAN"/>
    <property type="match status" value="1"/>
</dbReference>
<reference evidence="3 4" key="1">
    <citation type="journal article" date="2022" name="bioRxiv">
        <title>Genomics of Preaxostyla Flagellates Illuminates Evolutionary Transitions and the Path Towards Mitochondrial Loss.</title>
        <authorList>
            <person name="Novak L.V.F."/>
            <person name="Treitli S.C."/>
            <person name="Pyrih J."/>
            <person name="Halakuc P."/>
            <person name="Pipaliya S.V."/>
            <person name="Vacek V."/>
            <person name="Brzon O."/>
            <person name="Soukal P."/>
            <person name="Eme L."/>
            <person name="Dacks J.B."/>
            <person name="Karnkowska A."/>
            <person name="Elias M."/>
            <person name="Hampl V."/>
        </authorList>
    </citation>
    <scope>NUCLEOTIDE SEQUENCE [LARGE SCALE GENOMIC DNA]</scope>
    <source>
        <strain evidence="3">NAU3</strain>
        <tissue evidence="3">Gut</tissue>
    </source>
</reference>
<dbReference type="NCBIfam" id="TIGR00231">
    <property type="entry name" value="small_GTP"/>
    <property type="match status" value="1"/>
</dbReference>
<keyword evidence="4" id="KW-1185">Reference proteome</keyword>
<dbReference type="InterPro" id="IPR050209">
    <property type="entry name" value="Rab_GTPases_membrane_traffic"/>
</dbReference>
<dbReference type="InterPro" id="IPR005225">
    <property type="entry name" value="Small_GTP-bd"/>
</dbReference>
<dbReference type="EMBL" id="JARBJD010000017">
    <property type="protein sequence ID" value="KAK2961368.1"/>
    <property type="molecule type" value="Genomic_DNA"/>
</dbReference>